<comment type="caution">
    <text evidence="1">The sequence shown here is derived from an EMBL/GenBank/DDBJ whole genome shotgun (WGS) entry which is preliminary data.</text>
</comment>
<gene>
    <name evidence="1" type="ORF">MA20_44420</name>
</gene>
<evidence type="ECO:0000313" key="1">
    <source>
        <dbReference type="EMBL" id="KGT73451.1"/>
    </source>
</evidence>
<dbReference type="EMBL" id="JRPN01000046">
    <property type="protein sequence ID" value="KGT73451.1"/>
    <property type="molecule type" value="Genomic_DNA"/>
</dbReference>
<protein>
    <submittedName>
        <fullName evidence="1">Uncharacterized protein</fullName>
    </submittedName>
</protein>
<reference evidence="1 2" key="1">
    <citation type="submission" date="2014-09" db="EMBL/GenBank/DDBJ databases">
        <title>Draft genome of Bradyrhizobium japonicum Is-34.</title>
        <authorList>
            <person name="Tsurumaru H."/>
            <person name="Yamakawa T."/>
            <person name="Hashimoto S."/>
            <person name="Okizaki K."/>
            <person name="Kanesaki Y."/>
            <person name="Yoshikawa H."/>
            <person name="Yajima S."/>
        </authorList>
    </citation>
    <scope>NUCLEOTIDE SEQUENCE [LARGE SCALE GENOMIC DNA]</scope>
    <source>
        <strain evidence="1 2">Is-34</strain>
    </source>
</reference>
<dbReference type="Proteomes" id="UP000030377">
    <property type="component" value="Unassembled WGS sequence"/>
</dbReference>
<dbReference type="RefSeq" id="WP_038958522.1">
    <property type="nucleotide sequence ID" value="NZ_CP066351.1"/>
</dbReference>
<organism evidence="1 2">
    <name type="scientific">Bradyrhizobium japonicum</name>
    <dbReference type="NCBI Taxonomy" id="375"/>
    <lineage>
        <taxon>Bacteria</taxon>
        <taxon>Pseudomonadati</taxon>
        <taxon>Pseudomonadota</taxon>
        <taxon>Alphaproteobacteria</taxon>
        <taxon>Hyphomicrobiales</taxon>
        <taxon>Nitrobacteraceae</taxon>
        <taxon>Bradyrhizobium</taxon>
    </lineage>
</organism>
<proteinExistence type="predicted"/>
<sequence>MDCVEALVAQARLADQLFGLTELRETHLKDGTSDWLAWASACGSRVEKKAARNYSLKYFKNASPINKLIGEVIADLPQP</sequence>
<evidence type="ECO:0000313" key="2">
    <source>
        <dbReference type="Proteomes" id="UP000030377"/>
    </source>
</evidence>
<accession>A0A0A3XJW8</accession>
<dbReference type="AlphaFoldDB" id="A0A0A3XJW8"/>
<name>A0A0A3XJW8_BRAJP</name>